<gene>
    <name evidence="1" type="ORF">HJG63_009301</name>
</gene>
<protein>
    <submittedName>
        <fullName evidence="1">Uncharacterized protein</fullName>
    </submittedName>
</protein>
<dbReference type="EMBL" id="JACASE010000015">
    <property type="protein sequence ID" value="KAF6404972.1"/>
    <property type="molecule type" value="Genomic_DNA"/>
</dbReference>
<proteinExistence type="predicted"/>
<sequence>MSQQLRTKTGSFGTFAFNKKLFFLAALISVLRSGIFSNRTIPNVLFRRIDRPYCLWNWLSVTPRQRNRMRIHHKWPASVSLVYLLFFSFKEHINHETTQYAFRFLGRLLFSKIFEKKLMIRF</sequence>
<accession>A0A7J8C299</accession>
<dbReference type="AlphaFoldDB" id="A0A7J8C299"/>
<organism evidence="1 2">
    <name type="scientific">Rousettus aegyptiacus</name>
    <name type="common">Egyptian fruit bat</name>
    <name type="synonym">Pteropus aegyptiacus</name>
    <dbReference type="NCBI Taxonomy" id="9407"/>
    <lineage>
        <taxon>Eukaryota</taxon>
        <taxon>Metazoa</taxon>
        <taxon>Chordata</taxon>
        <taxon>Craniata</taxon>
        <taxon>Vertebrata</taxon>
        <taxon>Euteleostomi</taxon>
        <taxon>Mammalia</taxon>
        <taxon>Eutheria</taxon>
        <taxon>Laurasiatheria</taxon>
        <taxon>Chiroptera</taxon>
        <taxon>Yinpterochiroptera</taxon>
        <taxon>Pteropodoidea</taxon>
        <taxon>Pteropodidae</taxon>
        <taxon>Rousettinae</taxon>
        <taxon>Rousettus</taxon>
    </lineage>
</organism>
<reference evidence="1 2" key="1">
    <citation type="journal article" date="2020" name="Nature">
        <title>Six reference-quality genomes reveal evolution of bat adaptations.</title>
        <authorList>
            <person name="Jebb D."/>
            <person name="Huang Z."/>
            <person name="Pippel M."/>
            <person name="Hughes G.M."/>
            <person name="Lavrichenko K."/>
            <person name="Devanna P."/>
            <person name="Winkler S."/>
            <person name="Jermiin L.S."/>
            <person name="Skirmuntt E.C."/>
            <person name="Katzourakis A."/>
            <person name="Burkitt-Gray L."/>
            <person name="Ray D.A."/>
            <person name="Sullivan K.A.M."/>
            <person name="Roscito J.G."/>
            <person name="Kirilenko B.M."/>
            <person name="Davalos L.M."/>
            <person name="Corthals A.P."/>
            <person name="Power M.L."/>
            <person name="Jones G."/>
            <person name="Ransome R.D."/>
            <person name="Dechmann D.K.N."/>
            <person name="Locatelli A.G."/>
            <person name="Puechmaille S.J."/>
            <person name="Fedrigo O."/>
            <person name="Jarvis E.D."/>
            <person name="Hiller M."/>
            <person name="Vernes S.C."/>
            <person name="Myers E.W."/>
            <person name="Teeling E.C."/>
        </authorList>
    </citation>
    <scope>NUCLEOTIDE SEQUENCE [LARGE SCALE GENOMIC DNA]</scope>
    <source>
        <strain evidence="1">MRouAeg1</strain>
        <tissue evidence="1">Muscle</tissue>
    </source>
</reference>
<evidence type="ECO:0000313" key="2">
    <source>
        <dbReference type="Proteomes" id="UP000593571"/>
    </source>
</evidence>
<name>A0A7J8C299_ROUAE</name>
<comment type="caution">
    <text evidence="1">The sequence shown here is derived from an EMBL/GenBank/DDBJ whole genome shotgun (WGS) entry which is preliminary data.</text>
</comment>
<dbReference type="Proteomes" id="UP000593571">
    <property type="component" value="Unassembled WGS sequence"/>
</dbReference>
<keyword evidence="2" id="KW-1185">Reference proteome</keyword>
<evidence type="ECO:0000313" key="1">
    <source>
        <dbReference type="EMBL" id="KAF6404972.1"/>
    </source>
</evidence>